<evidence type="ECO:0000313" key="2">
    <source>
        <dbReference type="Proteomes" id="UP000680679"/>
    </source>
</evidence>
<proteinExistence type="predicted"/>
<sequence length="206" mass="22802">MTNVLKPRSNRTISCLATADGARLCGLQTSLELRRPFFHMPRELLLLRHAKSDWDSDAASDFERPLAKRGKNDAPKVGSWLYREGLVPDHVVSSPAERARQTANKVCKRMDFKKKQIVWDAEIYEADVPALLGVLARCPGEAATVLLVGHNPGLEELVLHLVGEEVERPADGKLLPTATVARLEMPDDWSRLAAGSAHLVSITRPR</sequence>
<dbReference type="CDD" id="cd07067">
    <property type="entry name" value="HP_PGM_like"/>
    <property type="match status" value="1"/>
</dbReference>
<gene>
    <name evidence="1" type="ORF">Atep_01220</name>
</gene>
<keyword evidence="2" id="KW-1185">Reference proteome</keyword>
<dbReference type="SUPFAM" id="SSF53254">
    <property type="entry name" value="Phosphoglycerate mutase-like"/>
    <property type="match status" value="1"/>
</dbReference>
<organism evidence="1 2">
    <name type="scientific">Allochromatium tepidum</name>
    <dbReference type="NCBI Taxonomy" id="553982"/>
    <lineage>
        <taxon>Bacteria</taxon>
        <taxon>Pseudomonadati</taxon>
        <taxon>Pseudomonadota</taxon>
        <taxon>Gammaproteobacteria</taxon>
        <taxon>Chromatiales</taxon>
        <taxon>Chromatiaceae</taxon>
        <taxon>Allochromatium</taxon>
    </lineage>
</organism>
<dbReference type="Gene3D" id="3.40.50.1240">
    <property type="entry name" value="Phosphoglycerate mutase-like"/>
    <property type="match status" value="1"/>
</dbReference>
<dbReference type="PANTHER" id="PTHR47623:SF1">
    <property type="entry name" value="OS09G0287300 PROTEIN"/>
    <property type="match status" value="1"/>
</dbReference>
<dbReference type="Proteomes" id="UP000680679">
    <property type="component" value="Chromosome"/>
</dbReference>
<protein>
    <submittedName>
        <fullName evidence="1">Phosphoglycerate mutase</fullName>
    </submittedName>
</protein>
<dbReference type="InterPro" id="IPR013078">
    <property type="entry name" value="His_Pase_superF_clade-1"/>
</dbReference>
<name>A0ABM7QI80_9GAMM</name>
<dbReference type="InterPro" id="IPR029033">
    <property type="entry name" value="His_PPase_superfam"/>
</dbReference>
<reference evidence="1 2" key="1">
    <citation type="submission" date="2021-04" db="EMBL/GenBank/DDBJ databases">
        <title>Complete genome sequencing of Allochromatium tepidum strain NZ.</title>
        <authorList>
            <person name="Tsukatani Y."/>
            <person name="Mori H."/>
        </authorList>
    </citation>
    <scope>NUCLEOTIDE SEQUENCE [LARGE SCALE GENOMIC DNA]</scope>
    <source>
        <strain evidence="1 2">NZ</strain>
    </source>
</reference>
<dbReference type="Pfam" id="PF00300">
    <property type="entry name" value="His_Phos_1"/>
    <property type="match status" value="1"/>
</dbReference>
<evidence type="ECO:0000313" key="1">
    <source>
        <dbReference type="EMBL" id="BCU05445.1"/>
    </source>
</evidence>
<dbReference type="EMBL" id="AP024563">
    <property type="protein sequence ID" value="BCU05445.1"/>
    <property type="molecule type" value="Genomic_DNA"/>
</dbReference>
<accession>A0ABM7QI80</accession>
<dbReference type="PANTHER" id="PTHR47623">
    <property type="entry name" value="OS09G0287300 PROTEIN"/>
    <property type="match status" value="1"/>
</dbReference>